<proteinExistence type="predicted"/>
<dbReference type="Pfam" id="PF11382">
    <property type="entry name" value="MctB"/>
    <property type="match status" value="1"/>
</dbReference>
<dbReference type="GO" id="GO:0055070">
    <property type="term" value="P:copper ion homeostasis"/>
    <property type="evidence" value="ECO:0007669"/>
    <property type="project" value="InterPro"/>
</dbReference>
<dbReference type="GO" id="GO:0016020">
    <property type="term" value="C:membrane"/>
    <property type="evidence" value="ECO:0007669"/>
    <property type="project" value="InterPro"/>
</dbReference>
<dbReference type="RefSeq" id="WP_073390870.1">
    <property type="nucleotide sequence ID" value="NZ_FQVU01000003.1"/>
</dbReference>
<accession>A0A1M5MPU0</accession>
<keyword evidence="1" id="KW-0175">Coiled coil</keyword>
<reference evidence="2 3" key="1">
    <citation type="submission" date="2016-11" db="EMBL/GenBank/DDBJ databases">
        <authorList>
            <person name="Jaros S."/>
            <person name="Januszkiewicz K."/>
            <person name="Wedrychowicz H."/>
        </authorList>
    </citation>
    <scope>NUCLEOTIDE SEQUENCE [LARGE SCALE GENOMIC DNA]</scope>
    <source>
        <strain evidence="2 3">DSM 45627</strain>
    </source>
</reference>
<protein>
    <submittedName>
        <fullName evidence="2">Copper transport outer membrane protein, MctB</fullName>
    </submittedName>
</protein>
<dbReference type="AlphaFoldDB" id="A0A1M5MPU0"/>
<gene>
    <name evidence="2" type="ORF">SAMN05443575_2788</name>
</gene>
<dbReference type="OrthoDB" id="4350157at2"/>
<sequence length="305" mass="31013">MISFRYHIVSIVAVFLALALGIVVGATALNGPITKDLRNQVDDVKSQRDDLADQVKKLQGQVDDAGEFATTYGSQLVAKTLTGRSVLVVSLPGTTPGMQDGVTEQIGAAGGKVSGQLTVTKAYLDASRGSEINTLATGPAHPIAWTAPETDDTGKLGASLLAYVLLGKGQPTDVKQVVSAFAERHLVSVAGSDIAPSTTVVVLGRGKLKSDSYAARSQLALVDALVAGGGKVVVAGDDTSAADGGVIGTVRKQSTDRDSVSTVDDANSSLGQVSTTLALAAAVKGQAGHYGTQDGADALFPTPAR</sequence>
<keyword evidence="3" id="KW-1185">Reference proteome</keyword>
<organism evidence="2 3">
    <name type="scientific">Jatrophihabitans endophyticus</name>
    <dbReference type="NCBI Taxonomy" id="1206085"/>
    <lineage>
        <taxon>Bacteria</taxon>
        <taxon>Bacillati</taxon>
        <taxon>Actinomycetota</taxon>
        <taxon>Actinomycetes</taxon>
        <taxon>Jatrophihabitantales</taxon>
        <taxon>Jatrophihabitantaceae</taxon>
        <taxon>Jatrophihabitans</taxon>
    </lineage>
</organism>
<evidence type="ECO:0000313" key="2">
    <source>
        <dbReference type="EMBL" id="SHG79256.1"/>
    </source>
</evidence>
<dbReference type="InterPro" id="IPR021522">
    <property type="entry name" value="MctB"/>
</dbReference>
<dbReference type="Proteomes" id="UP000186132">
    <property type="component" value="Unassembled WGS sequence"/>
</dbReference>
<dbReference type="EMBL" id="FQVU01000003">
    <property type="protein sequence ID" value="SHG79256.1"/>
    <property type="molecule type" value="Genomic_DNA"/>
</dbReference>
<feature type="coiled-coil region" evidence="1">
    <location>
        <begin position="34"/>
        <end position="61"/>
    </location>
</feature>
<name>A0A1M5MPU0_9ACTN</name>
<evidence type="ECO:0000256" key="1">
    <source>
        <dbReference type="SAM" id="Coils"/>
    </source>
</evidence>
<evidence type="ECO:0000313" key="3">
    <source>
        <dbReference type="Proteomes" id="UP000186132"/>
    </source>
</evidence>
<dbReference type="STRING" id="1206085.SAMN05443575_2788"/>